<evidence type="ECO:0000313" key="3">
    <source>
        <dbReference type="EMBL" id="MBJ7608738.1"/>
    </source>
</evidence>
<keyword evidence="1" id="KW-0560">Oxidoreductase</keyword>
<dbReference type="InterPro" id="IPR036812">
    <property type="entry name" value="NAD(P)_OxRdtase_dom_sf"/>
</dbReference>
<dbReference type="InterPro" id="IPR050791">
    <property type="entry name" value="Aldo-Keto_reductase"/>
</dbReference>
<dbReference type="GO" id="GO:0005737">
    <property type="term" value="C:cytoplasm"/>
    <property type="evidence" value="ECO:0007669"/>
    <property type="project" value="TreeGrafter"/>
</dbReference>
<dbReference type="EMBL" id="JAEKNN010000024">
    <property type="protein sequence ID" value="MBJ7608738.1"/>
    <property type="molecule type" value="Genomic_DNA"/>
</dbReference>
<name>A0A934NEG4_9BACT</name>
<dbReference type="PANTHER" id="PTHR43625">
    <property type="entry name" value="AFLATOXIN B1 ALDEHYDE REDUCTASE"/>
    <property type="match status" value="1"/>
</dbReference>
<proteinExistence type="predicted"/>
<comment type="caution">
    <text evidence="3">The sequence shown here is derived from an EMBL/GenBank/DDBJ whole genome shotgun (WGS) entry which is preliminary data.</text>
</comment>
<dbReference type="AlphaFoldDB" id="A0A934NEG4"/>
<dbReference type="SUPFAM" id="SSF51430">
    <property type="entry name" value="NAD(P)-linked oxidoreductase"/>
    <property type="match status" value="1"/>
</dbReference>
<organism evidence="3 4">
    <name type="scientific">Candidatus Amunia macphersoniae</name>
    <dbReference type="NCBI Taxonomy" id="3127014"/>
    <lineage>
        <taxon>Bacteria</taxon>
        <taxon>Bacillati</taxon>
        <taxon>Candidatus Dormiibacterota</taxon>
        <taxon>Candidatus Dormibacteria</taxon>
        <taxon>Candidatus Aeolococcales</taxon>
        <taxon>Candidatus Aeolococcaceae</taxon>
        <taxon>Candidatus Amunia</taxon>
    </lineage>
</organism>
<dbReference type="Proteomes" id="UP000614410">
    <property type="component" value="Unassembled WGS sequence"/>
</dbReference>
<reference evidence="3 4" key="1">
    <citation type="submission" date="2020-10" db="EMBL/GenBank/DDBJ databases">
        <title>Ca. Dormibacterota MAGs.</title>
        <authorList>
            <person name="Montgomery K."/>
        </authorList>
    </citation>
    <scope>NUCLEOTIDE SEQUENCE [LARGE SCALE GENOMIC DNA]</scope>
    <source>
        <strain evidence="3">Mitchell_Peninsula_5</strain>
    </source>
</reference>
<gene>
    <name evidence="3" type="ORF">JF887_04815</name>
</gene>
<accession>A0A934NEG4</accession>
<evidence type="ECO:0000313" key="4">
    <source>
        <dbReference type="Proteomes" id="UP000614410"/>
    </source>
</evidence>
<protein>
    <submittedName>
        <fullName evidence="3">Aldo/keto reductase</fullName>
    </submittedName>
</protein>
<dbReference type="PANTHER" id="PTHR43625:SF40">
    <property type="entry name" value="ALDO-KETO REDUCTASE YAKC [NADP(+)]"/>
    <property type="match status" value="1"/>
</dbReference>
<dbReference type="Pfam" id="PF00248">
    <property type="entry name" value="Aldo_ket_red"/>
    <property type="match status" value="1"/>
</dbReference>
<dbReference type="CDD" id="cd19076">
    <property type="entry name" value="AKR_AKR13A_13D"/>
    <property type="match status" value="1"/>
</dbReference>
<evidence type="ECO:0000259" key="2">
    <source>
        <dbReference type="Pfam" id="PF00248"/>
    </source>
</evidence>
<dbReference type="Gene3D" id="3.20.20.100">
    <property type="entry name" value="NADP-dependent oxidoreductase domain"/>
    <property type="match status" value="1"/>
</dbReference>
<dbReference type="InterPro" id="IPR023210">
    <property type="entry name" value="NADP_OxRdtase_dom"/>
</dbReference>
<feature type="domain" description="NADP-dependent oxidoreductase" evidence="2">
    <location>
        <begin position="15"/>
        <end position="308"/>
    </location>
</feature>
<sequence>MKRRKLRDLEVSAIGLGCMGMSDFYGSAADRDENEGIATIHRALELGVDFLDTADMYGPFTNEQLVGRAIAGRRDRVVLATKFGFQRLPDGSQTINGTPEHVRSACEASLARLGTDHIDLYYQHRVDANVPIEETVGAMATLVGAGKVRFIGLSEAAASTIRRADAVHPITAVQSEYSLFARDMEDEVLPALRELGIGLVAYSPLGRGLLTGTIAGSESIAADDVRRARFPRFAEENLDANVALAQRVASLAAGRGVTAAQLALAWLLHRGDGVVPIPGTKKASRVAENAAAADVQLSADEIAQLDAAIPRDAVRGQRHWDMAAVNR</sequence>
<evidence type="ECO:0000256" key="1">
    <source>
        <dbReference type="ARBA" id="ARBA00023002"/>
    </source>
</evidence>
<dbReference type="GO" id="GO:0016491">
    <property type="term" value="F:oxidoreductase activity"/>
    <property type="evidence" value="ECO:0007669"/>
    <property type="project" value="UniProtKB-KW"/>
</dbReference>